<keyword evidence="3" id="KW-1185">Reference proteome</keyword>
<keyword evidence="1" id="KW-1133">Transmembrane helix</keyword>
<organism evidence="2 3">
    <name type="scientific">Microbulbifer agarilyticus</name>
    <dbReference type="NCBI Taxonomy" id="260552"/>
    <lineage>
        <taxon>Bacteria</taxon>
        <taxon>Pseudomonadati</taxon>
        <taxon>Pseudomonadota</taxon>
        <taxon>Gammaproteobacteria</taxon>
        <taxon>Cellvibrionales</taxon>
        <taxon>Microbulbiferaceae</taxon>
        <taxon>Microbulbifer</taxon>
    </lineage>
</organism>
<dbReference type="KEGG" id="maga:Mag101_07270"/>
<protein>
    <submittedName>
        <fullName evidence="2">Uncharacterized protein</fullName>
    </submittedName>
</protein>
<accession>A0A1Q2M4J2</accession>
<evidence type="ECO:0000313" key="3">
    <source>
        <dbReference type="Proteomes" id="UP000188219"/>
    </source>
</evidence>
<evidence type="ECO:0000313" key="2">
    <source>
        <dbReference type="EMBL" id="AQQ67458.1"/>
    </source>
</evidence>
<feature type="transmembrane region" description="Helical" evidence="1">
    <location>
        <begin position="41"/>
        <end position="67"/>
    </location>
</feature>
<sequence>MAQINIEDGHPLRRNLIVICLIILVYILGGGEFKVGDSGSTASLGIIGVTLKHAVVVELAALLIFFWSWYRYQVFDKSVTDWSRIQQYIREVLRTGGEKSAILRAMERNHSAHFPEPSTSPYGVATGSLGVTVGAGGFWSSVFGAWRITSAPLAVNGRQFIQTQNFNLGWQEYPAKMRLLFRAMYSTEYLPSVALPKTLVFVTLLAILSPSYAYAYDQFGVLYTVGANALLLFIVYRGKFSSWLKWLSTKRPTEAGPEAAT</sequence>
<gene>
    <name evidence="2" type="ORF">Mag101_07270</name>
</gene>
<reference evidence="2" key="1">
    <citation type="submission" date="2017-02" db="EMBL/GenBank/DDBJ databases">
        <title>Genome of Microbulbifer agarilyticus GP101.</title>
        <authorList>
            <person name="Jung J."/>
            <person name="Bae S.S."/>
            <person name="Baek K."/>
        </authorList>
    </citation>
    <scope>NUCLEOTIDE SEQUENCE [LARGE SCALE GENOMIC DNA]</scope>
    <source>
        <strain evidence="2">GP101</strain>
    </source>
</reference>
<dbReference type="AlphaFoldDB" id="A0A1Q2M4J2"/>
<keyword evidence="1" id="KW-0472">Membrane</keyword>
<dbReference type="EMBL" id="CP019650">
    <property type="protein sequence ID" value="AQQ67458.1"/>
    <property type="molecule type" value="Genomic_DNA"/>
</dbReference>
<name>A0A1Q2M4J2_9GAMM</name>
<dbReference type="Proteomes" id="UP000188219">
    <property type="component" value="Chromosome"/>
</dbReference>
<feature type="transmembrane region" description="Helical" evidence="1">
    <location>
        <begin position="189"/>
        <end position="213"/>
    </location>
</feature>
<dbReference type="RefSeq" id="WP_077402819.1">
    <property type="nucleotide sequence ID" value="NZ_CP019650.1"/>
</dbReference>
<feature type="transmembrane region" description="Helical" evidence="1">
    <location>
        <begin position="219"/>
        <end position="236"/>
    </location>
</feature>
<feature type="transmembrane region" description="Helical" evidence="1">
    <location>
        <begin position="12"/>
        <end position="29"/>
    </location>
</feature>
<proteinExistence type="predicted"/>
<evidence type="ECO:0000256" key="1">
    <source>
        <dbReference type="SAM" id="Phobius"/>
    </source>
</evidence>
<keyword evidence="1" id="KW-0812">Transmembrane</keyword>